<evidence type="ECO:0000256" key="4">
    <source>
        <dbReference type="ARBA" id="ARBA00022821"/>
    </source>
</evidence>
<evidence type="ECO:0000259" key="7">
    <source>
        <dbReference type="Pfam" id="PF18052"/>
    </source>
</evidence>
<dbReference type="Pfam" id="PF18052">
    <property type="entry name" value="Rx_N"/>
    <property type="match status" value="1"/>
</dbReference>
<feature type="domain" description="NB-ARC" evidence="6">
    <location>
        <begin position="193"/>
        <end position="350"/>
    </location>
</feature>
<evidence type="ECO:0000259" key="10">
    <source>
        <dbReference type="Pfam" id="PF25019"/>
    </source>
</evidence>
<comment type="caution">
    <text evidence="11">The sequence shown here is derived from an EMBL/GenBank/DDBJ whole genome shotgun (WGS) entry which is preliminary data.</text>
</comment>
<dbReference type="Gene3D" id="1.20.5.4130">
    <property type="match status" value="1"/>
</dbReference>
<evidence type="ECO:0000313" key="11">
    <source>
        <dbReference type="EMBL" id="KAJ4822555.1"/>
    </source>
</evidence>
<dbReference type="FunFam" id="1.10.10.10:FF:000322">
    <property type="entry name" value="Probable disease resistance protein At1g63360"/>
    <property type="match status" value="1"/>
</dbReference>
<dbReference type="InterPro" id="IPR042197">
    <property type="entry name" value="Apaf_helical"/>
</dbReference>
<feature type="domain" description="Disease resistance R13L4/SHOC-2-like LRR" evidence="9">
    <location>
        <begin position="558"/>
        <end position="668"/>
    </location>
</feature>
<dbReference type="Pfam" id="PF00931">
    <property type="entry name" value="NB-ARC"/>
    <property type="match status" value="1"/>
</dbReference>
<evidence type="ECO:0008006" key="13">
    <source>
        <dbReference type="Google" id="ProtNLM"/>
    </source>
</evidence>
<keyword evidence="3" id="KW-0547">Nucleotide-binding</keyword>
<dbReference type="GO" id="GO:0051707">
    <property type="term" value="P:response to other organism"/>
    <property type="evidence" value="ECO:0007669"/>
    <property type="project" value="UniProtKB-ARBA"/>
</dbReference>
<keyword evidence="2" id="KW-0677">Repeat</keyword>
<protein>
    <recommendedName>
        <fullName evidence="13">Disease resistance RPP13-like protein 1</fullName>
    </recommendedName>
</protein>
<feature type="domain" description="Disease resistance N-terminal" evidence="7">
    <location>
        <begin position="10"/>
        <end position="99"/>
    </location>
</feature>
<dbReference type="SUPFAM" id="SSF52058">
    <property type="entry name" value="L domain-like"/>
    <property type="match status" value="1"/>
</dbReference>
<dbReference type="PANTHER" id="PTHR36766:SF40">
    <property type="entry name" value="DISEASE RESISTANCE PROTEIN RGA3"/>
    <property type="match status" value="1"/>
</dbReference>
<keyword evidence="1" id="KW-0433">Leucine-rich repeat</keyword>
<dbReference type="InterPro" id="IPR032675">
    <property type="entry name" value="LRR_dom_sf"/>
</dbReference>
<dbReference type="PANTHER" id="PTHR36766">
    <property type="entry name" value="PLANT BROAD-SPECTRUM MILDEW RESISTANCE PROTEIN RPW8"/>
    <property type="match status" value="1"/>
</dbReference>
<dbReference type="InterPro" id="IPR002182">
    <property type="entry name" value="NB-ARC"/>
</dbReference>
<dbReference type="GO" id="GO:0006952">
    <property type="term" value="P:defense response"/>
    <property type="evidence" value="ECO:0007669"/>
    <property type="project" value="UniProtKB-KW"/>
</dbReference>
<dbReference type="Gene3D" id="1.10.10.10">
    <property type="entry name" value="Winged helix-like DNA-binding domain superfamily/Winged helix DNA-binding domain"/>
    <property type="match status" value="1"/>
</dbReference>
<evidence type="ECO:0000256" key="2">
    <source>
        <dbReference type="ARBA" id="ARBA00022737"/>
    </source>
</evidence>
<feature type="domain" description="R13L1/DRL21-like LRR repeat region" evidence="10">
    <location>
        <begin position="752"/>
        <end position="878"/>
    </location>
</feature>
<evidence type="ECO:0000259" key="6">
    <source>
        <dbReference type="Pfam" id="PF00931"/>
    </source>
</evidence>
<dbReference type="InterPro" id="IPR027417">
    <property type="entry name" value="P-loop_NTPase"/>
</dbReference>
<reference evidence="11" key="1">
    <citation type="submission" date="2022-02" db="EMBL/GenBank/DDBJ databases">
        <authorList>
            <person name="Henning P.M."/>
            <person name="McCubbin A.G."/>
            <person name="Shore J.S."/>
        </authorList>
    </citation>
    <scope>NUCLEOTIDE SEQUENCE</scope>
    <source>
        <strain evidence="11">F60SS</strain>
        <tissue evidence="11">Leaves</tissue>
    </source>
</reference>
<feature type="domain" description="Disease resistance protein winged helix" evidence="8">
    <location>
        <begin position="434"/>
        <end position="504"/>
    </location>
</feature>
<evidence type="ECO:0000256" key="1">
    <source>
        <dbReference type="ARBA" id="ARBA00022614"/>
    </source>
</evidence>
<dbReference type="InterPro" id="IPR058922">
    <property type="entry name" value="WHD_DRP"/>
</dbReference>
<dbReference type="InterPro" id="IPR041118">
    <property type="entry name" value="Rx_N"/>
</dbReference>
<dbReference type="Gene3D" id="3.80.10.10">
    <property type="entry name" value="Ribonuclease Inhibitor"/>
    <property type="match status" value="2"/>
</dbReference>
<evidence type="ECO:0000256" key="5">
    <source>
        <dbReference type="ARBA" id="ARBA00022840"/>
    </source>
</evidence>
<dbReference type="Gene3D" id="1.10.8.430">
    <property type="entry name" value="Helical domain of apoptotic protease-activating factors"/>
    <property type="match status" value="1"/>
</dbReference>
<keyword evidence="4" id="KW-0611">Plant defense</keyword>
<dbReference type="PRINTS" id="PR00364">
    <property type="entry name" value="DISEASERSIST"/>
</dbReference>
<accession>A0A9Q0IZU4</accession>
<dbReference type="Pfam" id="PF23598">
    <property type="entry name" value="LRR_14"/>
    <property type="match status" value="1"/>
</dbReference>
<sequence>MAEALAGAALSALFDVLLKKLASGEVANFFQGGQFSRGQLRNFRATMNTVRGVLEDAEEKQITSSAVKEWLDDLKDAAYEAEDFLDEIAYKLELKQVPKSCSDQVRNLLISSINPRRNGVGNHTKARLEEILGRLDHLLQQKDRLGLVERAGVRVSSPSQRRPTTSLVDDSGIYGRIDDKEAIVRSVLSEDANGKHLGVVPIIGMGGVGKTTLAQLVYNDTRVKQRFDKFKAWVCVSEEFDVLKLTRNILKEIGLSDCDSLTPNELQVKLEEKVRGQKVLLILDDVWNDNFADWEFLLAPLINSVAQGSKVVVTTRNQSVAAVMSTVPSHELKELNEDDCWSLFAKHAFDDCSPNSYPDLVEIGKRISKKCKGLPLAAKTMGGLLRSGRDAKEWEKILRSNIWDLRNDNIIPALRLSYLYLPPHLKQCFAYCAMFPKDFEFRKEDLVLWWMAEGFIIQGNQHNGMEEIGAEYLEDLASRSFFQRYGGSDDPDCFVMHDLIHDLARSIAGEFCFNGEDVKFGGLTERTRHLYLTRNTSAILADVKVEALRSMISSGEVAAKDAMRHLGRLKRLRVVDLRGSFGARSNLVTISKHLRLMRLRRFNYLEKLPKVVTTLCKLQTLAVEGCERLTTLPDSIGNLKHMRHLSVKQTSLRVLPDSIGKLKELRHLDLGGTKIERLPESICGLYYLQTLNLAYCCKLVELPDKMIDLINLCHLDIWLTVCLEYMPLHMDKLIKLQTLTSFVVGKERGSSIRELGELRNLQGKLELVKLENVVDEGDALGANLEEKKGLKELKFYWFENDDNSGDGTLERSILQNLQPHVDVRVIWISGYRGTSFPDWVGDSSYSNIVKMELVLCRNCTRLPPLGQLPSLEELRIDGLKSIVSVGPEFFCGSRNSSIQPFRSLKELKFSGMPQWKEWICADDDAVGNRITFPLLNTLSIEDCPKLSKINFHISAPSLHSMSLVDCSELESIGFIEEGDESLQLTIAGLMHSGLHKLPSLSTLWLRDNQDMESFPHKILLPSSLSTIHIDSLGNIKSLEYEGLRNLTCLQTLRINRCPRLERLPEEGLPSTLSSLSIFACSLLEKRCQREKGEDWPKISHIPSIHINWIRIN</sequence>
<dbReference type="EMBL" id="JAKUCV010007637">
    <property type="protein sequence ID" value="KAJ4822555.1"/>
    <property type="molecule type" value="Genomic_DNA"/>
</dbReference>
<dbReference type="InterPro" id="IPR036388">
    <property type="entry name" value="WH-like_DNA-bd_sf"/>
</dbReference>
<dbReference type="Proteomes" id="UP001141552">
    <property type="component" value="Unassembled WGS sequence"/>
</dbReference>
<evidence type="ECO:0000259" key="9">
    <source>
        <dbReference type="Pfam" id="PF23598"/>
    </source>
</evidence>
<proteinExistence type="predicted"/>
<dbReference type="Gene3D" id="3.40.50.300">
    <property type="entry name" value="P-loop containing nucleotide triphosphate hydrolases"/>
    <property type="match status" value="1"/>
</dbReference>
<dbReference type="Pfam" id="PF23559">
    <property type="entry name" value="WHD_DRP"/>
    <property type="match status" value="1"/>
</dbReference>
<evidence type="ECO:0000259" key="8">
    <source>
        <dbReference type="Pfam" id="PF23559"/>
    </source>
</evidence>
<dbReference type="SUPFAM" id="SSF52540">
    <property type="entry name" value="P-loop containing nucleoside triphosphate hydrolases"/>
    <property type="match status" value="1"/>
</dbReference>
<organism evidence="11 12">
    <name type="scientific">Turnera subulata</name>
    <dbReference type="NCBI Taxonomy" id="218843"/>
    <lineage>
        <taxon>Eukaryota</taxon>
        <taxon>Viridiplantae</taxon>
        <taxon>Streptophyta</taxon>
        <taxon>Embryophyta</taxon>
        <taxon>Tracheophyta</taxon>
        <taxon>Spermatophyta</taxon>
        <taxon>Magnoliopsida</taxon>
        <taxon>eudicotyledons</taxon>
        <taxon>Gunneridae</taxon>
        <taxon>Pentapetalae</taxon>
        <taxon>rosids</taxon>
        <taxon>fabids</taxon>
        <taxon>Malpighiales</taxon>
        <taxon>Passifloraceae</taxon>
        <taxon>Turnera</taxon>
    </lineage>
</organism>
<evidence type="ECO:0000313" key="12">
    <source>
        <dbReference type="Proteomes" id="UP001141552"/>
    </source>
</evidence>
<dbReference type="AlphaFoldDB" id="A0A9Q0IZU4"/>
<keyword evidence="12" id="KW-1185">Reference proteome</keyword>
<dbReference type="OrthoDB" id="37484at2759"/>
<reference evidence="11" key="2">
    <citation type="journal article" date="2023" name="Plants (Basel)">
        <title>Annotation of the Turnera subulata (Passifloraceae) Draft Genome Reveals the S-Locus Evolved after the Divergence of Turneroideae from Passifloroideae in a Stepwise Manner.</title>
        <authorList>
            <person name="Henning P.M."/>
            <person name="Roalson E.H."/>
            <person name="Mir W."/>
            <person name="McCubbin A.G."/>
            <person name="Shore J.S."/>
        </authorList>
    </citation>
    <scope>NUCLEOTIDE SEQUENCE</scope>
    <source>
        <strain evidence="11">F60SS</strain>
    </source>
</reference>
<dbReference type="FunFam" id="3.40.50.300:FF:001091">
    <property type="entry name" value="Probable disease resistance protein At1g61300"/>
    <property type="match status" value="1"/>
</dbReference>
<dbReference type="Pfam" id="PF25019">
    <property type="entry name" value="LRR_R13L1-DRL21"/>
    <property type="match status" value="1"/>
</dbReference>
<gene>
    <name evidence="11" type="ORF">Tsubulata_128779</name>
</gene>
<keyword evidence="5" id="KW-0067">ATP-binding</keyword>
<evidence type="ECO:0000256" key="3">
    <source>
        <dbReference type="ARBA" id="ARBA00022741"/>
    </source>
</evidence>
<dbReference type="GO" id="GO:0043531">
    <property type="term" value="F:ADP binding"/>
    <property type="evidence" value="ECO:0007669"/>
    <property type="project" value="InterPro"/>
</dbReference>
<name>A0A9Q0IZU4_9ROSI</name>
<dbReference type="InterPro" id="IPR056789">
    <property type="entry name" value="LRR_R13L1-DRL21"/>
</dbReference>
<dbReference type="GO" id="GO:0005524">
    <property type="term" value="F:ATP binding"/>
    <property type="evidence" value="ECO:0007669"/>
    <property type="project" value="UniProtKB-KW"/>
</dbReference>
<dbReference type="InterPro" id="IPR055414">
    <property type="entry name" value="LRR_R13L4/SHOC2-like"/>
</dbReference>